<feature type="region of interest" description="Disordered" evidence="1">
    <location>
        <begin position="106"/>
        <end position="185"/>
    </location>
</feature>
<keyword evidence="2" id="KW-0812">Transmembrane</keyword>
<dbReference type="OrthoDB" id="9807941at2"/>
<feature type="compositionally biased region" description="Basic residues" evidence="1">
    <location>
        <begin position="125"/>
        <end position="141"/>
    </location>
</feature>
<gene>
    <name evidence="3" type="ORF">NIG5292_00642</name>
</gene>
<proteinExistence type="predicted"/>
<dbReference type="AlphaFoldDB" id="A0A0U1NIQ2"/>
<keyword evidence="4" id="KW-1185">Reference proteome</keyword>
<reference evidence="3 4" key="1">
    <citation type="submission" date="2015-04" db="EMBL/GenBank/DDBJ databases">
        <authorList>
            <person name="Syromyatnikov M.Y."/>
            <person name="Popov V.N."/>
        </authorList>
    </citation>
    <scope>NUCLEOTIDE SEQUENCE [LARGE SCALE GENOMIC DNA]</scope>
    <source>
        <strain evidence="3 4">CECT 5292</strain>
    </source>
</reference>
<feature type="compositionally biased region" description="Low complexity" evidence="1">
    <location>
        <begin position="143"/>
        <end position="152"/>
    </location>
</feature>
<feature type="transmembrane region" description="Helical" evidence="2">
    <location>
        <begin position="12"/>
        <end position="31"/>
    </location>
</feature>
<evidence type="ECO:0000313" key="3">
    <source>
        <dbReference type="EMBL" id="CRK74607.1"/>
    </source>
</evidence>
<name>A0A0U1NIQ2_9RHOB</name>
<dbReference type="Proteomes" id="UP000048949">
    <property type="component" value="Unassembled WGS sequence"/>
</dbReference>
<evidence type="ECO:0000256" key="2">
    <source>
        <dbReference type="SAM" id="Phobius"/>
    </source>
</evidence>
<protein>
    <submittedName>
        <fullName evidence="3">NADH dehydrogenase subunit E</fullName>
    </submittedName>
</protein>
<dbReference type="RefSeq" id="WP_053084824.1">
    <property type="nucleotide sequence ID" value="NZ_CVPC01000003.1"/>
</dbReference>
<keyword evidence="2" id="KW-1133">Transmembrane helix</keyword>
<dbReference type="STRING" id="282199.GCA_001049735_00642"/>
<dbReference type="EMBL" id="CVQV01000003">
    <property type="protein sequence ID" value="CRK74607.1"/>
    <property type="molecule type" value="Genomic_DNA"/>
</dbReference>
<accession>A0A0U1NIQ2</accession>
<sequence length="260" mass="26890">MSNSSGGISCAIGCWLVGAVLGLVAFVMLMLFGEYTFIQAVFMGGIVFFIAGAALSWLMCRPLPALGEIDASRAGQAPTAGGIETATPAVAAKPTATAAAAATATTVSEPVAETPAPKPAAKPKAAPKKPAAKKSAPKRAAAKADAPTVKPPADAKKKAAKPVSASGKPELLKKARAGGPDDLKQIKGVGPKLEGLLHSMGVFHFDQIGSWRKKEVEWVDENLEGFKGRVSRDEWVKQAKVLAKGGQTEFSKKVKKGGVY</sequence>
<feature type="transmembrane region" description="Helical" evidence="2">
    <location>
        <begin position="37"/>
        <end position="58"/>
    </location>
</feature>
<evidence type="ECO:0000256" key="1">
    <source>
        <dbReference type="SAM" id="MobiDB-lite"/>
    </source>
</evidence>
<feature type="compositionally biased region" description="Low complexity" evidence="1">
    <location>
        <begin position="106"/>
        <end position="115"/>
    </location>
</feature>
<organism evidence="3 4">
    <name type="scientific">Nereida ignava</name>
    <dbReference type="NCBI Taxonomy" id="282199"/>
    <lineage>
        <taxon>Bacteria</taxon>
        <taxon>Pseudomonadati</taxon>
        <taxon>Pseudomonadota</taxon>
        <taxon>Alphaproteobacteria</taxon>
        <taxon>Rhodobacterales</taxon>
        <taxon>Roseobacteraceae</taxon>
        <taxon>Nereida</taxon>
    </lineage>
</organism>
<evidence type="ECO:0000313" key="4">
    <source>
        <dbReference type="Proteomes" id="UP000048949"/>
    </source>
</evidence>
<keyword evidence="2" id="KW-0472">Membrane</keyword>